<protein>
    <submittedName>
        <fullName evidence="7">Obscurin</fullName>
    </submittedName>
</protein>
<feature type="compositionally biased region" description="Polar residues" evidence="5">
    <location>
        <begin position="197"/>
        <end position="208"/>
    </location>
</feature>
<organism evidence="7 8">
    <name type="scientific">Liparis tanakae</name>
    <name type="common">Tanaka's snailfish</name>
    <dbReference type="NCBI Taxonomy" id="230148"/>
    <lineage>
        <taxon>Eukaryota</taxon>
        <taxon>Metazoa</taxon>
        <taxon>Chordata</taxon>
        <taxon>Craniata</taxon>
        <taxon>Vertebrata</taxon>
        <taxon>Euteleostomi</taxon>
        <taxon>Actinopterygii</taxon>
        <taxon>Neopterygii</taxon>
        <taxon>Teleostei</taxon>
        <taxon>Neoteleostei</taxon>
        <taxon>Acanthomorphata</taxon>
        <taxon>Eupercaria</taxon>
        <taxon>Perciformes</taxon>
        <taxon>Cottioidei</taxon>
        <taxon>Cottales</taxon>
        <taxon>Liparidae</taxon>
        <taxon>Liparis</taxon>
    </lineage>
</organism>
<accession>A0A4Z2JHD1</accession>
<dbReference type="Gene3D" id="2.60.40.10">
    <property type="entry name" value="Immunoglobulins"/>
    <property type="match status" value="2"/>
</dbReference>
<evidence type="ECO:0000256" key="2">
    <source>
        <dbReference type="ARBA" id="ARBA00022490"/>
    </source>
</evidence>
<dbReference type="GO" id="GO:0005737">
    <property type="term" value="C:cytoplasm"/>
    <property type="evidence" value="ECO:0007669"/>
    <property type="project" value="UniProtKB-SubCell"/>
</dbReference>
<gene>
    <name evidence="7" type="primary">Obscn_4</name>
    <name evidence="7" type="ORF">EYF80_000645</name>
</gene>
<evidence type="ECO:0000313" key="8">
    <source>
        <dbReference type="Proteomes" id="UP000314294"/>
    </source>
</evidence>
<sequence length="208" mass="23092">MYEMKQDGCLLQLHIKDLKPEDSGSYTCHAGSAETTATVSVNELPPFFKEDLEGVEAEEGSTASLYCELSKPRESVQWRKNRVPLTASRKYEMKQDGCLHQLHIKDLKPEDSDSYMCQAGSAETTATVSVKGVCILLYNWQCYKNKICLIMPHFCQTSTTYINVVNKICLILLSSTTTDSTKGRPSNDTASGKEHGFQTNSFSIGPEA</sequence>
<keyword evidence="3" id="KW-0597">Phosphoprotein</keyword>
<comment type="subcellular location">
    <subcellularLocation>
        <location evidence="1">Cytoplasm</location>
    </subcellularLocation>
</comment>
<keyword evidence="4" id="KW-1015">Disulfide bond</keyword>
<dbReference type="InterPro" id="IPR052385">
    <property type="entry name" value="Obscurin/Obscurin-like_Reg"/>
</dbReference>
<evidence type="ECO:0000313" key="7">
    <source>
        <dbReference type="EMBL" id="TNN89357.1"/>
    </source>
</evidence>
<dbReference type="EMBL" id="SRLO01000002">
    <property type="protein sequence ID" value="TNN89357.1"/>
    <property type="molecule type" value="Genomic_DNA"/>
</dbReference>
<dbReference type="PROSITE" id="PS50835">
    <property type="entry name" value="IG_LIKE"/>
    <property type="match status" value="1"/>
</dbReference>
<proteinExistence type="predicted"/>
<dbReference type="InterPro" id="IPR007110">
    <property type="entry name" value="Ig-like_dom"/>
</dbReference>
<comment type="caution">
    <text evidence="7">The sequence shown here is derived from an EMBL/GenBank/DDBJ whole genome shotgun (WGS) entry which is preliminary data.</text>
</comment>
<evidence type="ECO:0000256" key="4">
    <source>
        <dbReference type="ARBA" id="ARBA00023157"/>
    </source>
</evidence>
<keyword evidence="8" id="KW-1185">Reference proteome</keyword>
<dbReference type="PANTHER" id="PTHR35971">
    <property type="entry name" value="SI:DKEY-31G6.6"/>
    <property type="match status" value="1"/>
</dbReference>
<name>A0A4Z2JHD1_9TELE</name>
<dbReference type="Proteomes" id="UP000314294">
    <property type="component" value="Unassembled WGS sequence"/>
</dbReference>
<dbReference type="FunFam" id="2.60.40.10:FF:000707">
    <property type="entry name" value="Obscurin, cytoskeletal calmodulin and titin-interacting RhoGEF"/>
    <property type="match status" value="1"/>
</dbReference>
<keyword evidence="2" id="KW-0963">Cytoplasm</keyword>
<dbReference type="AlphaFoldDB" id="A0A4Z2JHD1"/>
<dbReference type="SMART" id="SM00409">
    <property type="entry name" value="IG"/>
    <property type="match status" value="2"/>
</dbReference>
<evidence type="ECO:0000256" key="5">
    <source>
        <dbReference type="SAM" id="MobiDB-lite"/>
    </source>
</evidence>
<dbReference type="InterPro" id="IPR013783">
    <property type="entry name" value="Ig-like_fold"/>
</dbReference>
<feature type="region of interest" description="Disordered" evidence="5">
    <location>
        <begin position="177"/>
        <end position="208"/>
    </location>
</feature>
<dbReference type="InterPro" id="IPR036179">
    <property type="entry name" value="Ig-like_dom_sf"/>
</dbReference>
<dbReference type="OrthoDB" id="6159398at2759"/>
<evidence type="ECO:0000259" key="6">
    <source>
        <dbReference type="PROSITE" id="PS50835"/>
    </source>
</evidence>
<dbReference type="InterPro" id="IPR013098">
    <property type="entry name" value="Ig_I-set"/>
</dbReference>
<dbReference type="SUPFAM" id="SSF48726">
    <property type="entry name" value="Immunoglobulin"/>
    <property type="match status" value="2"/>
</dbReference>
<dbReference type="InterPro" id="IPR003599">
    <property type="entry name" value="Ig_sub"/>
</dbReference>
<feature type="domain" description="Ig-like" evidence="6">
    <location>
        <begin position="45"/>
        <end position="129"/>
    </location>
</feature>
<evidence type="ECO:0000256" key="3">
    <source>
        <dbReference type="ARBA" id="ARBA00022553"/>
    </source>
</evidence>
<evidence type="ECO:0000256" key="1">
    <source>
        <dbReference type="ARBA" id="ARBA00004496"/>
    </source>
</evidence>
<reference evidence="7 8" key="1">
    <citation type="submission" date="2019-03" db="EMBL/GenBank/DDBJ databases">
        <title>First draft genome of Liparis tanakae, snailfish: a comprehensive survey of snailfish specific genes.</title>
        <authorList>
            <person name="Kim W."/>
            <person name="Song I."/>
            <person name="Jeong J.-H."/>
            <person name="Kim D."/>
            <person name="Kim S."/>
            <person name="Ryu S."/>
            <person name="Song J.Y."/>
            <person name="Lee S.K."/>
        </authorList>
    </citation>
    <scope>NUCLEOTIDE SEQUENCE [LARGE SCALE GENOMIC DNA]</scope>
    <source>
        <tissue evidence="7">Muscle</tissue>
    </source>
</reference>
<dbReference type="PANTHER" id="PTHR35971:SF5">
    <property type="entry name" value="OBSCURIN LIKE CYTOSKELETAL ADAPTOR 1"/>
    <property type="match status" value="1"/>
</dbReference>
<dbReference type="Pfam" id="PF07679">
    <property type="entry name" value="I-set"/>
    <property type="match status" value="1"/>
</dbReference>